<feature type="modified residue" description="4-aspartylphosphate" evidence="2">
    <location>
        <position position="59"/>
    </location>
</feature>
<comment type="caution">
    <text evidence="4">The sequence shown here is derived from an EMBL/GenBank/DDBJ whole genome shotgun (WGS) entry which is preliminary data.</text>
</comment>
<evidence type="ECO:0000313" key="5">
    <source>
        <dbReference type="Proteomes" id="UP001207918"/>
    </source>
</evidence>
<dbReference type="RefSeq" id="WP_265767424.1">
    <property type="nucleotide sequence ID" value="NZ_JAGGJA010000015.1"/>
</dbReference>
<dbReference type="InterPro" id="IPR001789">
    <property type="entry name" value="Sig_transdc_resp-reg_receiver"/>
</dbReference>
<sequence>MPDFPPKKDVLIVEDDMIISMVLEQMIEKVGYHVLDKATTGKKAIELALKLSPDIILMDIQLKGEIDGISAMQEIRKSSTVPVIYITGNSDQYYRSRAKKTNYIDYLVKPIQMEDLKASIRKVATDHPL</sequence>
<dbReference type="SMART" id="SM00448">
    <property type="entry name" value="REC"/>
    <property type="match status" value="1"/>
</dbReference>
<evidence type="ECO:0000313" key="4">
    <source>
        <dbReference type="EMBL" id="MCW9708634.1"/>
    </source>
</evidence>
<dbReference type="CDD" id="cd17534">
    <property type="entry name" value="REC_DC-like"/>
    <property type="match status" value="1"/>
</dbReference>
<feature type="domain" description="Response regulatory" evidence="3">
    <location>
        <begin position="9"/>
        <end position="124"/>
    </location>
</feature>
<organism evidence="4 5">
    <name type="scientific">Fodinibius salsisoli</name>
    <dbReference type="NCBI Taxonomy" id="2820877"/>
    <lineage>
        <taxon>Bacteria</taxon>
        <taxon>Pseudomonadati</taxon>
        <taxon>Balneolota</taxon>
        <taxon>Balneolia</taxon>
        <taxon>Balneolales</taxon>
        <taxon>Balneolaceae</taxon>
        <taxon>Fodinibius</taxon>
    </lineage>
</organism>
<dbReference type="InterPro" id="IPR050595">
    <property type="entry name" value="Bact_response_regulator"/>
</dbReference>
<dbReference type="Proteomes" id="UP001207918">
    <property type="component" value="Unassembled WGS sequence"/>
</dbReference>
<keyword evidence="5" id="KW-1185">Reference proteome</keyword>
<reference evidence="4 5" key="1">
    <citation type="submission" date="2021-03" db="EMBL/GenBank/DDBJ databases">
        <title>Aliifodinibius sp. nov., a new bacterium isolated from saline soil.</title>
        <authorList>
            <person name="Galisteo C."/>
            <person name="De La Haba R."/>
            <person name="Sanchez-Porro C."/>
            <person name="Ventosa A."/>
        </authorList>
    </citation>
    <scope>NUCLEOTIDE SEQUENCE [LARGE SCALE GENOMIC DNA]</scope>
    <source>
        <strain evidence="4 5">1BSP15-2V2</strain>
    </source>
</reference>
<dbReference type="PROSITE" id="PS50110">
    <property type="entry name" value="RESPONSE_REGULATORY"/>
    <property type="match status" value="1"/>
</dbReference>
<keyword evidence="1 2" id="KW-0597">Phosphoprotein</keyword>
<dbReference type="SUPFAM" id="SSF52172">
    <property type="entry name" value="CheY-like"/>
    <property type="match status" value="1"/>
</dbReference>
<evidence type="ECO:0000256" key="2">
    <source>
        <dbReference type="PROSITE-ProRule" id="PRU00169"/>
    </source>
</evidence>
<dbReference type="EMBL" id="JAGGJA010000015">
    <property type="protein sequence ID" value="MCW9708634.1"/>
    <property type="molecule type" value="Genomic_DNA"/>
</dbReference>
<dbReference type="InterPro" id="IPR011006">
    <property type="entry name" value="CheY-like_superfamily"/>
</dbReference>
<accession>A0ABT3PRZ0</accession>
<dbReference type="PANTHER" id="PTHR44591">
    <property type="entry name" value="STRESS RESPONSE REGULATOR PROTEIN 1"/>
    <property type="match status" value="1"/>
</dbReference>
<dbReference type="Gene3D" id="3.40.50.2300">
    <property type="match status" value="1"/>
</dbReference>
<dbReference type="PANTHER" id="PTHR44591:SF3">
    <property type="entry name" value="RESPONSE REGULATORY DOMAIN-CONTAINING PROTEIN"/>
    <property type="match status" value="1"/>
</dbReference>
<dbReference type="Pfam" id="PF00072">
    <property type="entry name" value="Response_reg"/>
    <property type="match status" value="1"/>
</dbReference>
<evidence type="ECO:0000256" key="1">
    <source>
        <dbReference type="ARBA" id="ARBA00022553"/>
    </source>
</evidence>
<gene>
    <name evidence="4" type="ORF">J6I44_17365</name>
</gene>
<protein>
    <submittedName>
        <fullName evidence="4">Response regulator</fullName>
    </submittedName>
</protein>
<evidence type="ECO:0000259" key="3">
    <source>
        <dbReference type="PROSITE" id="PS50110"/>
    </source>
</evidence>
<name>A0ABT3PRZ0_9BACT</name>
<proteinExistence type="predicted"/>